<feature type="region of interest" description="Disordered" evidence="1">
    <location>
        <begin position="537"/>
        <end position="577"/>
    </location>
</feature>
<feature type="compositionally biased region" description="Basic and acidic residues" evidence="1">
    <location>
        <begin position="99"/>
        <end position="132"/>
    </location>
</feature>
<feature type="compositionally biased region" description="Basic and acidic residues" evidence="1">
    <location>
        <begin position="736"/>
        <end position="753"/>
    </location>
</feature>
<feature type="compositionally biased region" description="Polar residues" evidence="1">
    <location>
        <begin position="344"/>
        <end position="383"/>
    </location>
</feature>
<dbReference type="InterPro" id="IPR032675">
    <property type="entry name" value="LRR_dom_sf"/>
</dbReference>
<evidence type="ECO:0000313" key="3">
    <source>
        <dbReference type="Proteomes" id="UP001153069"/>
    </source>
</evidence>
<reference evidence="2" key="1">
    <citation type="submission" date="2020-06" db="EMBL/GenBank/DDBJ databases">
        <authorList>
            <consortium name="Plant Systems Biology data submission"/>
        </authorList>
    </citation>
    <scope>NUCLEOTIDE SEQUENCE</scope>
    <source>
        <strain evidence="2">D6</strain>
    </source>
</reference>
<feature type="compositionally biased region" description="Basic and acidic residues" evidence="1">
    <location>
        <begin position="861"/>
        <end position="879"/>
    </location>
</feature>
<feature type="compositionally biased region" description="Basic and acidic residues" evidence="1">
    <location>
        <begin position="12"/>
        <end position="23"/>
    </location>
</feature>
<feature type="region of interest" description="Disordered" evidence="1">
    <location>
        <begin position="592"/>
        <end position="613"/>
    </location>
</feature>
<proteinExistence type="predicted"/>
<feature type="region of interest" description="Disordered" evidence="1">
    <location>
        <begin position="439"/>
        <end position="490"/>
    </location>
</feature>
<feature type="compositionally biased region" description="Basic and acidic residues" evidence="1">
    <location>
        <begin position="223"/>
        <end position="242"/>
    </location>
</feature>
<feature type="compositionally biased region" description="Basic residues" evidence="1">
    <location>
        <begin position="243"/>
        <end position="257"/>
    </location>
</feature>
<feature type="compositionally biased region" description="Polar residues" evidence="1">
    <location>
        <begin position="68"/>
        <end position="80"/>
    </location>
</feature>
<feature type="compositionally biased region" description="Basic and acidic residues" evidence="1">
    <location>
        <begin position="384"/>
        <end position="400"/>
    </location>
</feature>
<dbReference type="SUPFAM" id="SSF52047">
    <property type="entry name" value="RNI-like"/>
    <property type="match status" value="1"/>
</dbReference>
<dbReference type="Proteomes" id="UP001153069">
    <property type="component" value="Unassembled WGS sequence"/>
</dbReference>
<feature type="compositionally biased region" description="Pro residues" evidence="1">
    <location>
        <begin position="541"/>
        <end position="550"/>
    </location>
</feature>
<gene>
    <name evidence="2" type="ORF">SEMRO_2734_G335860.1</name>
</gene>
<dbReference type="EMBL" id="CAICTM010002732">
    <property type="protein sequence ID" value="CAB9530079.1"/>
    <property type="molecule type" value="Genomic_DNA"/>
</dbReference>
<evidence type="ECO:0000313" key="2">
    <source>
        <dbReference type="EMBL" id="CAB9530079.1"/>
    </source>
</evidence>
<protein>
    <submittedName>
        <fullName evidence="2">Uncharacterized protein</fullName>
    </submittedName>
</protein>
<organism evidence="2 3">
    <name type="scientific">Seminavis robusta</name>
    <dbReference type="NCBI Taxonomy" id="568900"/>
    <lineage>
        <taxon>Eukaryota</taxon>
        <taxon>Sar</taxon>
        <taxon>Stramenopiles</taxon>
        <taxon>Ochrophyta</taxon>
        <taxon>Bacillariophyta</taxon>
        <taxon>Bacillariophyceae</taxon>
        <taxon>Bacillariophycidae</taxon>
        <taxon>Naviculales</taxon>
        <taxon>Naviculaceae</taxon>
        <taxon>Seminavis</taxon>
    </lineage>
</organism>
<feature type="region of interest" description="Disordered" evidence="1">
    <location>
        <begin position="736"/>
        <end position="890"/>
    </location>
</feature>
<feature type="compositionally biased region" description="Polar residues" evidence="1">
    <location>
        <begin position="202"/>
        <end position="212"/>
    </location>
</feature>
<feature type="region of interest" description="Disordered" evidence="1">
    <location>
        <begin position="1"/>
        <end position="424"/>
    </location>
</feature>
<evidence type="ECO:0000256" key="1">
    <source>
        <dbReference type="SAM" id="MobiDB-lite"/>
    </source>
</evidence>
<name>A0A9N8F202_9STRA</name>
<sequence>MPGRTTVGASEVESKKTGAREDLAQTNDAPAPPSGGQSHGDDCNVAPVRFMEGDDGDKERKCRGLSSGVFNRNTHSQTPSGSGGLAPPNAPLRTSINNKENEKAKNKKDNPSDKIKKKRKGDELDPDTEKTTGHNLTKTSSRRRIVLEKLRPQRQSPSSAGMEIVVVRAAPSSGADDDDDSNSVASSLTRHSGELFAFAIGPQNNNKRTYTGVSLRHKKSRDRQKSKPKIEAPKPPKEERKRKEVKKRSKSPVKIRRVSLDHQIKKAPNLLVRDSHPDDPFEFCPTTPSSSPVVQQHRVVEPSKPVIQRRNKPRRGNDAGGKILPDKPTSSQKHLAVVTERKSSTSNGIAPSRDNAQSSCNSNQTRTNGSKAAHENTSSQSIRTNDDKGLPQHTIGHDAQDADGSIDAQLEAGPNLQSEGLPKQIPCKADTVQLENRLDASKADTTHDNSNNDTIHGGTREDVTKSASTKSQGDSNLSPAFTGSRPPCVRLSNKKEECLGSDSPCDNMRSNVKITVANKSDPTLDLVGPSNENSVVDVPQPHSPPEPPIILKPSGQGSQAEDAAVAFPSATTEASMEVAPPTMLFADTSNATMQTSTPQDKTEPVEPPKAMIATPSNSTLAKSFAQTAQAGANPPKAIVAAASNAIIVETSERATRTQMTDPACTTLPKTPQKGEGDMKPDELESTCIVKQLLPAVQKETNPPLPTPMQVKCFDAVSSEQRDTGTTMKLLPGASNEWKEVAHSSDQLHVDAVEPRNGTNRQETCNPADAEKRTGDMPEEQPPPPPGHSQEHAQANSPSCIRHLDGGGSSSEKAHGNQLTSMDSADGKDTPRGNQRGLPLAVEGLPGDVGVPEAVETNAAAEPERAKVGVNAEERSEIHAQGRNNADAGNAKIDDMATRVETSAEHSARPASNCRGKTKSRELLVGTTVNFDAILDAEEMEQGRYFLSGTRRKRALQLRRIQSGNNFKKASLLMFDANKQKRQLDLTLCQVHRAWVQLYAQMHDKNVQEVSLSANDDATPFPQALLEAIFKLPALQRLTLDCTGSKLDLHLVKLLTADSCLESLKIIGANLTSDDTKAHLRIVHRYKASCLKELFLTDCEVSYCAKQTAVERLFVDTAPLTKLWLDNVKGISDDCIEHVCEQIPGLELAVRLMPIPPQLLRLPSLSKVCLVDCSGLQKATKKMRPSPALRELVLWGPLSQTVAIGLFQQLENYVGLETLVVTIAHGADISELGFERLVQLPHLRELRLVVFGPVRNVAKGTKRLLNALDSDSNQSIECIQMDALECGDVSLDRLDSRVEDLFQTHQTLRLLDLFDHTWSFRRAG</sequence>
<dbReference type="Gene3D" id="3.80.10.10">
    <property type="entry name" value="Ribonuclease Inhibitor"/>
    <property type="match status" value="1"/>
</dbReference>
<accession>A0A9N8F202</accession>
<comment type="caution">
    <text evidence="2">The sequence shown here is derived from an EMBL/GenBank/DDBJ whole genome shotgun (WGS) entry which is preliminary data.</text>
</comment>
<feature type="compositionally biased region" description="Polar residues" evidence="1">
    <location>
        <begin position="465"/>
        <end position="481"/>
    </location>
</feature>
<feature type="region of interest" description="Disordered" evidence="1">
    <location>
        <begin position="653"/>
        <end position="680"/>
    </location>
</feature>
<keyword evidence="3" id="KW-1185">Reference proteome</keyword>